<dbReference type="GO" id="GO:0005886">
    <property type="term" value="C:plasma membrane"/>
    <property type="evidence" value="ECO:0007669"/>
    <property type="project" value="UniProtKB-SubCell"/>
</dbReference>
<evidence type="ECO:0000256" key="6">
    <source>
        <dbReference type="ARBA" id="ARBA00023136"/>
    </source>
</evidence>
<dbReference type="SUPFAM" id="SSF48317">
    <property type="entry name" value="Acid phosphatase/Vanadium-dependent haloperoxidase"/>
    <property type="match status" value="1"/>
</dbReference>
<evidence type="ECO:0000256" key="1">
    <source>
        <dbReference type="ARBA" id="ARBA00004651"/>
    </source>
</evidence>
<keyword evidence="5" id="KW-1133">Transmembrane helix</keyword>
<reference evidence="8 9" key="1">
    <citation type="submission" date="2019-03" db="EMBL/GenBank/DDBJ databases">
        <title>Genomic Encyclopedia of Archaeal and Bacterial Type Strains, Phase II (KMG-II): from individual species to whole genera.</title>
        <authorList>
            <person name="Goeker M."/>
        </authorList>
    </citation>
    <scope>NUCLEOTIDE SEQUENCE [LARGE SCALE GENOMIC DNA]</scope>
    <source>
        <strain evidence="8 9">DSM 45499</strain>
    </source>
</reference>
<comment type="caution">
    <text evidence="8">The sequence shown here is derived from an EMBL/GenBank/DDBJ whole genome shotgun (WGS) entry which is preliminary data.</text>
</comment>
<dbReference type="OrthoDB" id="5242960at2"/>
<proteinExistence type="predicted"/>
<organism evidence="8 9">
    <name type="scientific">Actinophytocola oryzae</name>
    <dbReference type="NCBI Taxonomy" id="502181"/>
    <lineage>
        <taxon>Bacteria</taxon>
        <taxon>Bacillati</taxon>
        <taxon>Actinomycetota</taxon>
        <taxon>Actinomycetes</taxon>
        <taxon>Pseudonocardiales</taxon>
        <taxon>Pseudonocardiaceae</taxon>
    </lineage>
</organism>
<comment type="subcellular location">
    <subcellularLocation>
        <location evidence="1">Cell membrane</location>
        <topology evidence="1">Multi-pass membrane protein</topology>
    </subcellularLocation>
</comment>
<evidence type="ECO:0000256" key="3">
    <source>
        <dbReference type="ARBA" id="ARBA00022692"/>
    </source>
</evidence>
<dbReference type="Pfam" id="PF00781">
    <property type="entry name" value="DAGK_cat"/>
    <property type="match status" value="1"/>
</dbReference>
<evidence type="ECO:0000259" key="7">
    <source>
        <dbReference type="PROSITE" id="PS50146"/>
    </source>
</evidence>
<dbReference type="PANTHER" id="PTHR14969:SF62">
    <property type="entry name" value="DECAPRENYLPHOSPHORYL-5-PHOSPHORIBOSE PHOSPHATASE RV3807C-RELATED"/>
    <property type="match status" value="1"/>
</dbReference>
<dbReference type="PROSITE" id="PS50146">
    <property type="entry name" value="DAGK"/>
    <property type="match status" value="1"/>
</dbReference>
<dbReference type="GO" id="GO:0016301">
    <property type="term" value="F:kinase activity"/>
    <property type="evidence" value="ECO:0007669"/>
    <property type="project" value="InterPro"/>
</dbReference>
<dbReference type="AlphaFoldDB" id="A0A4R7UXH9"/>
<keyword evidence="6" id="KW-0472">Membrane</keyword>
<evidence type="ECO:0000313" key="8">
    <source>
        <dbReference type="EMBL" id="TDV39776.1"/>
    </source>
</evidence>
<evidence type="ECO:0000256" key="5">
    <source>
        <dbReference type="ARBA" id="ARBA00022989"/>
    </source>
</evidence>
<feature type="domain" description="DAGKc" evidence="7">
    <location>
        <begin position="250"/>
        <end position="330"/>
    </location>
</feature>
<keyword evidence="9" id="KW-1185">Reference proteome</keyword>
<dbReference type="Proteomes" id="UP000294927">
    <property type="component" value="Unassembled WGS sequence"/>
</dbReference>
<dbReference type="RefSeq" id="WP_133908674.1">
    <property type="nucleotide sequence ID" value="NZ_SOCP01000025.1"/>
</dbReference>
<keyword evidence="2" id="KW-1003">Cell membrane</keyword>
<dbReference type="Gene3D" id="1.20.144.10">
    <property type="entry name" value="Phosphatidic acid phosphatase type 2/haloperoxidase"/>
    <property type="match status" value="1"/>
</dbReference>
<dbReference type="Gene3D" id="2.60.200.40">
    <property type="match status" value="1"/>
</dbReference>
<dbReference type="InterPro" id="IPR016064">
    <property type="entry name" value="NAD/diacylglycerol_kinase_sf"/>
</dbReference>
<dbReference type="InterPro" id="IPR036938">
    <property type="entry name" value="PAP2/HPO_sf"/>
</dbReference>
<sequence>MSRFGYIALVRKKFRRWPVSRVDADLVRHVGDLPINPADKGFRVLGRAADHSKIWFAAAAVLAARKGAPRRAGLRGVVAIGFASFAASLVGKRLFPRRRPAADLLPVARRMTRRPTSSSFPSGHSASAAAFASAVAMEYPRAAAVVVPLAAAVGYSRVHTGVHWPTDVVAGGAIGVGAAYATRHWWPHHRDLPDGEQLRDTAAELGDGEGLVMVVNPGAGSATSVATEVGKAWPNADIVELGSDVDVVAEVTKRVEHGGVRAVGAVGGDGTVKSVAEIAAEHGLPMVLVPGGTLNHFARDVGVENLDQAKAATSAGSVVVCDLGDVDVTDGGGESEHAVFVNTASLGGYPETVRLREKLETRWPKWVAATLASTRTLRRAKPLTILLNGKRHKVWMLFVGAGAYVPKGFAVGRRPTLASGVLDVRYLRADIPYSRLRFVLATLTGTLTVSHVYRHMEVPALDVVLVDGQRRIALDGELGPPGRWFRFRVRKGALPVYTGLS</sequence>
<dbReference type="CDD" id="cd01610">
    <property type="entry name" value="PAP2_like"/>
    <property type="match status" value="1"/>
</dbReference>
<dbReference type="SMART" id="SM00014">
    <property type="entry name" value="acidPPc"/>
    <property type="match status" value="1"/>
</dbReference>
<dbReference type="SUPFAM" id="SSF111331">
    <property type="entry name" value="NAD kinase/diacylglycerol kinase-like"/>
    <property type="match status" value="1"/>
</dbReference>
<dbReference type="Gene3D" id="3.40.50.10330">
    <property type="entry name" value="Probable inorganic polyphosphate/atp-NAD kinase, domain 1"/>
    <property type="match status" value="1"/>
</dbReference>
<keyword evidence="3" id="KW-0812">Transmembrane</keyword>
<dbReference type="EMBL" id="SOCP01000025">
    <property type="protein sequence ID" value="TDV39776.1"/>
    <property type="molecule type" value="Genomic_DNA"/>
</dbReference>
<dbReference type="InterPro" id="IPR017438">
    <property type="entry name" value="ATP-NAD_kinase_N"/>
</dbReference>
<dbReference type="Pfam" id="PF01569">
    <property type="entry name" value="PAP2"/>
    <property type="match status" value="1"/>
</dbReference>
<dbReference type="InterPro" id="IPR000326">
    <property type="entry name" value="PAP2/HPO"/>
</dbReference>
<dbReference type="SMART" id="SM00046">
    <property type="entry name" value="DAGKc"/>
    <property type="match status" value="1"/>
</dbReference>
<name>A0A4R7UXH9_9PSEU</name>
<dbReference type="PANTHER" id="PTHR14969">
    <property type="entry name" value="SPHINGOSINE-1-PHOSPHATE PHOSPHOHYDROLASE"/>
    <property type="match status" value="1"/>
</dbReference>
<dbReference type="GO" id="GO:0016787">
    <property type="term" value="F:hydrolase activity"/>
    <property type="evidence" value="ECO:0007669"/>
    <property type="project" value="UniProtKB-KW"/>
</dbReference>
<gene>
    <name evidence="8" type="ORF">CLV71_12588</name>
</gene>
<evidence type="ECO:0000313" key="9">
    <source>
        <dbReference type="Proteomes" id="UP000294927"/>
    </source>
</evidence>
<evidence type="ECO:0000256" key="4">
    <source>
        <dbReference type="ARBA" id="ARBA00022801"/>
    </source>
</evidence>
<accession>A0A4R7UXH9</accession>
<protein>
    <submittedName>
        <fullName evidence="8">Undecaprenyl-diphosphatase</fullName>
    </submittedName>
</protein>
<dbReference type="InterPro" id="IPR001206">
    <property type="entry name" value="Diacylglycerol_kinase_cat_dom"/>
</dbReference>
<evidence type="ECO:0000256" key="2">
    <source>
        <dbReference type="ARBA" id="ARBA00022475"/>
    </source>
</evidence>
<keyword evidence="4" id="KW-0378">Hydrolase</keyword>